<organism evidence="3 4">
    <name type="scientific">Phytophthora palmivora</name>
    <dbReference type="NCBI Taxonomy" id="4796"/>
    <lineage>
        <taxon>Eukaryota</taxon>
        <taxon>Sar</taxon>
        <taxon>Stramenopiles</taxon>
        <taxon>Oomycota</taxon>
        <taxon>Peronosporomycetes</taxon>
        <taxon>Peronosporales</taxon>
        <taxon>Peronosporaceae</taxon>
        <taxon>Phytophthora</taxon>
    </lineage>
</organism>
<dbReference type="SUPFAM" id="SSF53098">
    <property type="entry name" value="Ribonuclease H-like"/>
    <property type="match status" value="1"/>
</dbReference>
<evidence type="ECO:0000256" key="1">
    <source>
        <dbReference type="SAM" id="MobiDB-lite"/>
    </source>
</evidence>
<dbReference type="AlphaFoldDB" id="A0A2P4XLY9"/>
<feature type="compositionally biased region" description="Basic and acidic residues" evidence="1">
    <location>
        <begin position="254"/>
        <end position="266"/>
    </location>
</feature>
<dbReference type="InterPro" id="IPR012337">
    <property type="entry name" value="RNaseH-like_sf"/>
</dbReference>
<dbReference type="EMBL" id="NCKW01009582">
    <property type="protein sequence ID" value="POM66570.1"/>
    <property type="molecule type" value="Genomic_DNA"/>
</dbReference>
<keyword evidence="4" id="KW-1185">Reference proteome</keyword>
<gene>
    <name evidence="3" type="ORF">PHPALM_17551</name>
</gene>
<name>A0A2P4XLY9_9STRA</name>
<accession>A0A2P4XLY9</accession>
<feature type="region of interest" description="Disordered" evidence="1">
    <location>
        <begin position="225"/>
        <end position="272"/>
    </location>
</feature>
<dbReference type="InterPro" id="IPR039537">
    <property type="entry name" value="Retrotran_Ty1/copia-like"/>
</dbReference>
<evidence type="ECO:0000313" key="3">
    <source>
        <dbReference type="EMBL" id="POM66570.1"/>
    </source>
</evidence>
<protein>
    <recommendedName>
        <fullName evidence="2">Retroviral polymerase SH3-like domain-containing protein</fullName>
    </recommendedName>
</protein>
<evidence type="ECO:0000313" key="4">
    <source>
        <dbReference type="Proteomes" id="UP000237271"/>
    </source>
</evidence>
<dbReference type="Pfam" id="PF25597">
    <property type="entry name" value="SH3_retrovirus"/>
    <property type="match status" value="1"/>
</dbReference>
<dbReference type="InterPro" id="IPR036397">
    <property type="entry name" value="RNaseH_sf"/>
</dbReference>
<reference evidence="3 4" key="1">
    <citation type="journal article" date="2017" name="Genome Biol. Evol.">
        <title>Phytophthora megakarya and P. palmivora, closely related causal agents of cacao black pod rot, underwent increases in genome sizes and gene numbers by different mechanisms.</title>
        <authorList>
            <person name="Ali S.S."/>
            <person name="Shao J."/>
            <person name="Lary D.J."/>
            <person name="Kronmiller B."/>
            <person name="Shen D."/>
            <person name="Strem M.D."/>
            <person name="Amoako-Attah I."/>
            <person name="Akrofi A.Y."/>
            <person name="Begoude B.A."/>
            <person name="Ten Hoopen G.M."/>
            <person name="Coulibaly K."/>
            <person name="Kebe B.I."/>
            <person name="Melnick R.L."/>
            <person name="Guiltinan M.J."/>
            <person name="Tyler B.M."/>
            <person name="Meinhardt L.W."/>
            <person name="Bailey B.A."/>
        </authorList>
    </citation>
    <scope>NUCLEOTIDE SEQUENCE [LARGE SCALE GENOMIC DNA]</scope>
    <source>
        <strain evidence="4">sbr112.9</strain>
    </source>
</reference>
<dbReference type="Proteomes" id="UP000237271">
    <property type="component" value="Unassembled WGS sequence"/>
</dbReference>
<feature type="domain" description="Retroviral polymerase SH3-like" evidence="2">
    <location>
        <begin position="134"/>
        <end position="188"/>
    </location>
</feature>
<dbReference type="PANTHER" id="PTHR42648:SF28">
    <property type="entry name" value="TRANSPOSON-ENCODED PROTEIN WITH RIBONUCLEASE H-LIKE AND RETROVIRUS ZINC FINGER-LIKE DOMAINS"/>
    <property type="match status" value="1"/>
</dbReference>
<proteinExistence type="predicted"/>
<dbReference type="InterPro" id="IPR057670">
    <property type="entry name" value="SH3_retrovirus"/>
</dbReference>
<dbReference type="GO" id="GO:0003676">
    <property type="term" value="F:nucleic acid binding"/>
    <property type="evidence" value="ECO:0007669"/>
    <property type="project" value="InterPro"/>
</dbReference>
<dbReference type="Gene3D" id="3.30.420.10">
    <property type="entry name" value="Ribonuclease H-like superfamily/Ribonuclease H"/>
    <property type="match status" value="1"/>
</dbReference>
<dbReference type="PANTHER" id="PTHR42648">
    <property type="entry name" value="TRANSPOSASE, PUTATIVE-RELATED"/>
    <property type="match status" value="1"/>
</dbReference>
<evidence type="ECO:0000259" key="2">
    <source>
        <dbReference type="Pfam" id="PF25597"/>
    </source>
</evidence>
<comment type="caution">
    <text evidence="3">The sequence shown here is derived from an EMBL/GenBank/DDBJ whole genome shotgun (WGS) entry which is preliminary data.</text>
</comment>
<dbReference type="OrthoDB" id="413361at2759"/>
<sequence>MPHRSEVYQRFEEYYERIKTQQHVRMKALRSDDAKEFKKLQTTCESKYGMEFDSSIKHTPEQNGVAEWMAPTLTERTRCMLVHFDLPEVMWAEAAMTATHYVDIMPSSVRGTEVPYAVWHRHTPAYEKLRTFGCAVLLYMDKVERQKMQTKAQEAVFVGFSREKRGYRLLNSKTKAFNSYTVVFYENKGGRLCADSALQPSDVTTKEYFGLDSSVGDSIEPMLNEMHEDSSDGDNCMDGGDWWTGGASDANDGSDSRTSKTDDTPHNDPPGEVIERVVQSGEVSVCTKKNTVSEECLITPICRALREYTGPKGSRPNDRPVTRSGRVSKQPMWLGDYVYIAY</sequence>